<keyword evidence="8" id="KW-1185">Reference proteome</keyword>
<comment type="similarity">
    <text evidence="2">Belongs to the major facilitator superfamily. TCR/Tet family.</text>
</comment>
<accession>A0AAD6GWB9</accession>
<comment type="subcellular location">
    <subcellularLocation>
        <location evidence="1">Membrane</location>
        <topology evidence="1">Multi-pass membrane protein</topology>
    </subcellularLocation>
</comment>
<dbReference type="GO" id="GO:0022857">
    <property type="term" value="F:transmembrane transporter activity"/>
    <property type="evidence" value="ECO:0007669"/>
    <property type="project" value="TreeGrafter"/>
</dbReference>
<proteinExistence type="inferred from homology"/>
<feature type="transmembrane region" description="Helical" evidence="6">
    <location>
        <begin position="200"/>
        <end position="217"/>
    </location>
</feature>
<evidence type="ECO:0000256" key="6">
    <source>
        <dbReference type="SAM" id="Phobius"/>
    </source>
</evidence>
<dbReference type="Proteomes" id="UP001216150">
    <property type="component" value="Unassembled WGS sequence"/>
</dbReference>
<keyword evidence="4 6" id="KW-1133">Transmembrane helix</keyword>
<feature type="transmembrane region" description="Helical" evidence="6">
    <location>
        <begin position="12"/>
        <end position="33"/>
    </location>
</feature>
<dbReference type="EMBL" id="JAQJAC010000002">
    <property type="protein sequence ID" value="KAJ5596036.1"/>
    <property type="molecule type" value="Genomic_DNA"/>
</dbReference>
<keyword evidence="3 6" id="KW-0812">Transmembrane</keyword>
<dbReference type="GO" id="GO:0005886">
    <property type="term" value="C:plasma membrane"/>
    <property type="evidence" value="ECO:0007669"/>
    <property type="project" value="TreeGrafter"/>
</dbReference>
<keyword evidence="5 6" id="KW-0472">Membrane</keyword>
<dbReference type="SUPFAM" id="SSF103473">
    <property type="entry name" value="MFS general substrate transporter"/>
    <property type="match status" value="1"/>
</dbReference>
<sequence>MLFRRRSSVAKFIVCFCHGFIFLGQTYYLPLYFQGVLGASPIMSGVYLLPLIISIAMTAALAGLFIQQTGKYFPTVWVGMGLTILGVGLFINLDASHNWGEFIKFQIIAGAGVGANFDGPLLARLHEKSFNGSVGSHWRSGLSKSDSKEGPSLIDVLGEELAGQIADAGATSNVELIETIPSAQKAVVQHAFYRSLGTMWIMYVAFSALGLLAGFFMDTHHLKKEHEAAVLGLRVMNSDERPSESANTTTSTP</sequence>
<evidence type="ECO:0000256" key="5">
    <source>
        <dbReference type="ARBA" id="ARBA00023136"/>
    </source>
</evidence>
<evidence type="ECO:0000313" key="8">
    <source>
        <dbReference type="Proteomes" id="UP001216150"/>
    </source>
</evidence>
<dbReference type="PANTHER" id="PTHR23501:SF102">
    <property type="entry name" value="DRUG TRANSPORTER, PUTATIVE (AFU_ORTHOLOGUE AFUA_3G08530)-RELATED"/>
    <property type="match status" value="1"/>
</dbReference>
<dbReference type="PANTHER" id="PTHR23501">
    <property type="entry name" value="MAJOR FACILITATOR SUPERFAMILY"/>
    <property type="match status" value="1"/>
</dbReference>
<comment type="caution">
    <text evidence="7">The sequence shown here is derived from an EMBL/GenBank/DDBJ whole genome shotgun (WGS) entry which is preliminary data.</text>
</comment>
<feature type="transmembrane region" description="Helical" evidence="6">
    <location>
        <begin position="45"/>
        <end position="65"/>
    </location>
</feature>
<evidence type="ECO:0000313" key="7">
    <source>
        <dbReference type="EMBL" id="KAJ5596036.1"/>
    </source>
</evidence>
<dbReference type="InterPro" id="IPR036259">
    <property type="entry name" value="MFS_trans_sf"/>
</dbReference>
<name>A0AAD6GWB9_9EURO</name>
<reference evidence="7 8" key="1">
    <citation type="journal article" date="2023" name="IMA Fungus">
        <title>Comparative genomic study of the Penicillium genus elucidates a diverse pangenome and 15 lateral gene transfer events.</title>
        <authorList>
            <person name="Petersen C."/>
            <person name="Sorensen T."/>
            <person name="Nielsen M.R."/>
            <person name="Sondergaard T.E."/>
            <person name="Sorensen J.L."/>
            <person name="Fitzpatrick D.A."/>
            <person name="Frisvad J.C."/>
            <person name="Nielsen K.L."/>
        </authorList>
    </citation>
    <scope>NUCLEOTIDE SEQUENCE [LARGE SCALE GENOMIC DNA]</scope>
    <source>
        <strain evidence="7 8">IBT 29057</strain>
    </source>
</reference>
<dbReference type="AlphaFoldDB" id="A0AAD6GWB9"/>
<evidence type="ECO:0000256" key="1">
    <source>
        <dbReference type="ARBA" id="ARBA00004141"/>
    </source>
</evidence>
<feature type="transmembrane region" description="Helical" evidence="6">
    <location>
        <begin position="72"/>
        <end position="91"/>
    </location>
</feature>
<organism evidence="7 8">
    <name type="scientific">Penicillium hetheringtonii</name>
    <dbReference type="NCBI Taxonomy" id="911720"/>
    <lineage>
        <taxon>Eukaryota</taxon>
        <taxon>Fungi</taxon>
        <taxon>Dikarya</taxon>
        <taxon>Ascomycota</taxon>
        <taxon>Pezizomycotina</taxon>
        <taxon>Eurotiomycetes</taxon>
        <taxon>Eurotiomycetidae</taxon>
        <taxon>Eurotiales</taxon>
        <taxon>Aspergillaceae</taxon>
        <taxon>Penicillium</taxon>
    </lineage>
</organism>
<gene>
    <name evidence="7" type="ORF">N7450_002494</name>
</gene>
<evidence type="ECO:0000256" key="3">
    <source>
        <dbReference type="ARBA" id="ARBA00022692"/>
    </source>
</evidence>
<evidence type="ECO:0000256" key="4">
    <source>
        <dbReference type="ARBA" id="ARBA00022989"/>
    </source>
</evidence>
<evidence type="ECO:0000256" key="2">
    <source>
        <dbReference type="ARBA" id="ARBA00007520"/>
    </source>
</evidence>
<protein>
    <submittedName>
        <fullName evidence="7">Major facilitator superfamily domain-containing protein</fullName>
    </submittedName>
</protein>
<dbReference type="Gene3D" id="1.20.1250.20">
    <property type="entry name" value="MFS general substrate transporter like domains"/>
    <property type="match status" value="1"/>
</dbReference>